<feature type="domain" description="Mechanosensitive ion channel MscS" evidence="8">
    <location>
        <begin position="168"/>
        <end position="235"/>
    </location>
</feature>
<keyword evidence="6 7" id="KW-0472">Membrane</keyword>
<feature type="domain" description="Mechanosensitive ion channel transmembrane helices 2/3" evidence="10">
    <location>
        <begin position="127"/>
        <end position="167"/>
    </location>
</feature>
<dbReference type="PANTHER" id="PTHR43634:SF2">
    <property type="entry name" value="LOW CONDUCTANCE MECHANOSENSITIVE CHANNEL YNAI"/>
    <property type="match status" value="1"/>
</dbReference>
<protein>
    <submittedName>
        <fullName evidence="11">Mechanosensitive ion channel protein</fullName>
    </submittedName>
</protein>
<feature type="transmembrane region" description="Helical" evidence="7">
    <location>
        <begin position="12"/>
        <end position="30"/>
    </location>
</feature>
<comment type="subcellular location">
    <subcellularLocation>
        <location evidence="1">Cell membrane</location>
        <topology evidence="1">Multi-pass membrane protein</topology>
    </subcellularLocation>
</comment>
<evidence type="ECO:0000256" key="5">
    <source>
        <dbReference type="ARBA" id="ARBA00022989"/>
    </source>
</evidence>
<sequence>MPEYRNIFGNFYFFIIFRKIFSKYLFKIILKIVKKTPVDIVSNILLSFEKPIRVLFIVIGIYYALMFLPFDSNYYILFIKIFRSLIIILIGWGLYNLSSTSSAFFIKIAKRFDIEVDRILFPFISQLLRFVIVILVISIIASECGYNVGGFLAGLGLGGLAIALAAQDTIKNILGGIVIITEKPFTIGNWIKTPSVEGVVEDITFRSTKIRTFAQALVTVPNSTLANEAITNWTKMGKREINFNLGLAYSTPRNKIQTCVERISTMLNKHEDVDKELIIVRFNEFNESSLDIFLYFYTTTTSWQEYLRVKENANYKIMEILEQENVSVAFPSRSIYLEQSK</sequence>
<dbReference type="Proteomes" id="UP000018934">
    <property type="component" value="Chromosome"/>
</dbReference>
<accession>A0ABM5P2L8</accession>
<feature type="transmembrane region" description="Helical" evidence="7">
    <location>
        <begin position="119"/>
        <end position="140"/>
    </location>
</feature>
<dbReference type="InterPro" id="IPR010920">
    <property type="entry name" value="LSM_dom_sf"/>
</dbReference>
<evidence type="ECO:0000313" key="11">
    <source>
        <dbReference type="EMBL" id="AHF08751.1"/>
    </source>
</evidence>
<dbReference type="SUPFAM" id="SSF82689">
    <property type="entry name" value="Mechanosensitive channel protein MscS (YggB), C-terminal domain"/>
    <property type="match status" value="1"/>
</dbReference>
<dbReference type="SUPFAM" id="SSF50182">
    <property type="entry name" value="Sm-like ribonucleoproteins"/>
    <property type="match status" value="1"/>
</dbReference>
<keyword evidence="5 7" id="KW-1133">Transmembrane helix</keyword>
<evidence type="ECO:0000256" key="4">
    <source>
        <dbReference type="ARBA" id="ARBA00022692"/>
    </source>
</evidence>
<organism evidence="11 12">
    <name type="scientific">Dehalobacter restrictus (strain DSM 9455 / PER-K23)</name>
    <dbReference type="NCBI Taxonomy" id="871738"/>
    <lineage>
        <taxon>Bacteria</taxon>
        <taxon>Bacillati</taxon>
        <taxon>Bacillota</taxon>
        <taxon>Clostridia</taxon>
        <taxon>Eubacteriales</taxon>
        <taxon>Desulfitobacteriaceae</taxon>
        <taxon>Dehalobacter</taxon>
    </lineage>
</organism>
<dbReference type="InterPro" id="IPR049278">
    <property type="entry name" value="MS_channel_C"/>
</dbReference>
<keyword evidence="4 7" id="KW-0812">Transmembrane</keyword>
<dbReference type="InterPro" id="IPR011014">
    <property type="entry name" value="MscS_channel_TM-2"/>
</dbReference>
<evidence type="ECO:0000313" key="12">
    <source>
        <dbReference type="Proteomes" id="UP000018934"/>
    </source>
</evidence>
<feature type="transmembrane region" description="Helical" evidence="7">
    <location>
        <begin position="146"/>
        <end position="166"/>
    </location>
</feature>
<evidence type="ECO:0000259" key="9">
    <source>
        <dbReference type="Pfam" id="PF21082"/>
    </source>
</evidence>
<dbReference type="InterPro" id="IPR006685">
    <property type="entry name" value="MscS_channel_2nd"/>
</dbReference>
<proteinExistence type="inferred from homology"/>
<evidence type="ECO:0000256" key="1">
    <source>
        <dbReference type="ARBA" id="ARBA00004651"/>
    </source>
</evidence>
<keyword evidence="3" id="KW-1003">Cell membrane</keyword>
<dbReference type="Gene3D" id="3.30.70.100">
    <property type="match status" value="1"/>
</dbReference>
<name>A0ABM5P2L8_DEHRP</name>
<dbReference type="InterPro" id="IPR023408">
    <property type="entry name" value="MscS_beta-dom_sf"/>
</dbReference>
<dbReference type="SUPFAM" id="SSF82861">
    <property type="entry name" value="Mechanosensitive channel protein MscS (YggB), transmembrane region"/>
    <property type="match status" value="1"/>
</dbReference>
<evidence type="ECO:0000259" key="10">
    <source>
        <dbReference type="Pfam" id="PF21088"/>
    </source>
</evidence>
<evidence type="ECO:0000256" key="3">
    <source>
        <dbReference type="ARBA" id="ARBA00022475"/>
    </source>
</evidence>
<dbReference type="InterPro" id="IPR049142">
    <property type="entry name" value="MS_channel_1st"/>
</dbReference>
<dbReference type="Pfam" id="PF21088">
    <property type="entry name" value="MS_channel_1st"/>
    <property type="match status" value="1"/>
</dbReference>
<dbReference type="RefSeq" id="WP_025204887.1">
    <property type="nucleotide sequence ID" value="NZ_CP007033.1"/>
</dbReference>
<feature type="transmembrane region" description="Helical" evidence="7">
    <location>
        <begin position="74"/>
        <end position="98"/>
    </location>
</feature>
<evidence type="ECO:0000256" key="7">
    <source>
        <dbReference type="SAM" id="Phobius"/>
    </source>
</evidence>
<comment type="similarity">
    <text evidence="2">Belongs to the MscS (TC 1.A.23) family.</text>
</comment>
<dbReference type="InterPro" id="IPR011066">
    <property type="entry name" value="MscS_channel_C_sf"/>
</dbReference>
<keyword evidence="12" id="KW-1185">Reference proteome</keyword>
<dbReference type="InterPro" id="IPR045042">
    <property type="entry name" value="YnaI-like"/>
</dbReference>
<dbReference type="EMBL" id="CP007033">
    <property type="protein sequence ID" value="AHF08751.1"/>
    <property type="molecule type" value="Genomic_DNA"/>
</dbReference>
<dbReference type="Gene3D" id="1.10.287.1260">
    <property type="match status" value="1"/>
</dbReference>
<evidence type="ECO:0000256" key="6">
    <source>
        <dbReference type="ARBA" id="ARBA00023136"/>
    </source>
</evidence>
<feature type="transmembrane region" description="Helical" evidence="7">
    <location>
        <begin position="51"/>
        <end position="68"/>
    </location>
</feature>
<evidence type="ECO:0000259" key="8">
    <source>
        <dbReference type="Pfam" id="PF00924"/>
    </source>
</evidence>
<feature type="domain" description="Mechanosensitive ion channel MscS C-terminal" evidence="9">
    <location>
        <begin position="241"/>
        <end position="327"/>
    </location>
</feature>
<evidence type="ECO:0000256" key="2">
    <source>
        <dbReference type="ARBA" id="ARBA00008017"/>
    </source>
</evidence>
<gene>
    <name evidence="11" type="ORF">DEHRE_00240</name>
</gene>
<dbReference type="PANTHER" id="PTHR43634">
    <property type="entry name" value="OW CONDUCTANCE MECHANOSENSITIVE CHANNEL"/>
    <property type="match status" value="1"/>
</dbReference>
<dbReference type="Gene3D" id="2.30.30.60">
    <property type="match status" value="1"/>
</dbReference>
<reference evidence="11 12" key="1">
    <citation type="journal article" date="2013" name="Stand. Genomic Sci.">
        <title>Complete genome sequence of Dehalobacter restrictus PER-K23(T.).</title>
        <authorList>
            <person name="Kruse T."/>
            <person name="Maillard J."/>
            <person name="Goodwin L."/>
            <person name="Woyke T."/>
            <person name="Teshima H."/>
            <person name="Bruce D."/>
            <person name="Detter C."/>
            <person name="Tapia R."/>
            <person name="Han C."/>
            <person name="Huntemann M."/>
            <person name="Wei C.L."/>
            <person name="Han J."/>
            <person name="Chen A."/>
            <person name="Kyrpides N."/>
            <person name="Szeto E."/>
            <person name="Markowitz V."/>
            <person name="Ivanova N."/>
            <person name="Pagani I."/>
            <person name="Pati A."/>
            <person name="Pitluck S."/>
            <person name="Nolan M."/>
            <person name="Holliger C."/>
            <person name="Smidt H."/>
        </authorList>
    </citation>
    <scope>NUCLEOTIDE SEQUENCE [LARGE SCALE GENOMIC DNA]</scope>
    <source>
        <strain evidence="12">DSM 9455</strain>
    </source>
</reference>
<dbReference type="Pfam" id="PF21082">
    <property type="entry name" value="MS_channel_3rd"/>
    <property type="match status" value="1"/>
</dbReference>
<dbReference type="Pfam" id="PF00924">
    <property type="entry name" value="MS_channel_2nd"/>
    <property type="match status" value="1"/>
</dbReference>